<sequence length="342" mass="38929">MKEFYEERLELLKNNESFILASIFDSQGSAPRTTGARMIIKKDGSILGTVGGGKVEALVIQHGIELFNTKETVLKEYKLQETENKGIGMACGGDVRILMEYVDAQKLQLYEKVVNCFKNGEKAFIIRKFFNDGNNINYIYKDGQVIFSSEHIEEDEIKKYSEEVRYRDLLLIKENDSVVLIEPICNLGRLYIFGAGHVSQKLAELAKKIDFLVTVVDYRAEFANTERFPSTDDIIVPNSFEGCFDKLPIDKDSYIVIVTSGHLFDLTCLKQALRTEAYYIGMIGSRRKRNIVYEVLKEEGFTVEDFNKVHNPIGLEIGAETPEEISVSIAAELIKVRRERML</sequence>
<dbReference type="Pfam" id="PF13478">
    <property type="entry name" value="XdhC_C"/>
    <property type="match status" value="1"/>
</dbReference>
<dbReference type="Proteomes" id="UP000011728">
    <property type="component" value="Chromosome"/>
</dbReference>
<name>M1LNR7_9CLOT</name>
<dbReference type="InterPro" id="IPR003777">
    <property type="entry name" value="XdhC_CoxI"/>
</dbReference>
<dbReference type="PATRIC" id="fig|931276.5.peg.654"/>
<dbReference type="AlphaFoldDB" id="M1LNR7"/>
<dbReference type="KEGG" id="csr:Cspa_c06950"/>
<evidence type="ECO:0000259" key="1">
    <source>
        <dbReference type="Pfam" id="PF02625"/>
    </source>
</evidence>
<feature type="domain" description="XdhC- CoxI" evidence="1">
    <location>
        <begin position="12"/>
        <end position="77"/>
    </location>
</feature>
<keyword evidence="3" id="KW-0560">Oxidoreductase</keyword>
<dbReference type="eggNOG" id="COG1975">
    <property type="taxonomic scope" value="Bacteria"/>
</dbReference>
<dbReference type="PANTHER" id="PTHR30388">
    <property type="entry name" value="ALDEHYDE OXIDOREDUCTASE MOLYBDENUM COFACTOR ASSEMBLY PROTEIN"/>
    <property type="match status" value="1"/>
</dbReference>
<dbReference type="OrthoDB" id="9773039at2"/>
<dbReference type="GO" id="GO:0004854">
    <property type="term" value="F:xanthine dehydrogenase activity"/>
    <property type="evidence" value="ECO:0007669"/>
    <property type="project" value="UniProtKB-EC"/>
</dbReference>
<evidence type="ECO:0000313" key="3">
    <source>
        <dbReference type="EMBL" id="AGF54480.1"/>
    </source>
</evidence>
<feature type="domain" description="XdhC Rossmann" evidence="2">
    <location>
        <begin position="190"/>
        <end position="333"/>
    </location>
</feature>
<protein>
    <submittedName>
        <fullName evidence="3">Putative xanthine dehydrogenase subunit A</fullName>
        <ecNumber evidence="3">1.17.1.4</ecNumber>
    </submittedName>
</protein>
<proteinExistence type="predicted"/>
<evidence type="ECO:0000313" key="4">
    <source>
        <dbReference type="Proteomes" id="UP000011728"/>
    </source>
</evidence>
<dbReference type="InterPro" id="IPR052698">
    <property type="entry name" value="MoCofactor_Util/Proc"/>
</dbReference>
<dbReference type="EC" id="1.17.1.4" evidence="3"/>
<dbReference type="HOGENOM" id="CLU_041115_1_1_9"/>
<dbReference type="RefSeq" id="WP_015390806.1">
    <property type="nucleotide sequence ID" value="NC_020291.1"/>
</dbReference>
<keyword evidence="4" id="KW-1185">Reference proteome</keyword>
<dbReference type="Pfam" id="PF02625">
    <property type="entry name" value="XdhC_CoxI"/>
    <property type="match status" value="1"/>
</dbReference>
<dbReference type="NCBIfam" id="NF045664">
    <property type="entry name" value="XdhC_rel_AOR"/>
    <property type="match status" value="1"/>
</dbReference>
<dbReference type="Gene3D" id="3.40.50.720">
    <property type="entry name" value="NAD(P)-binding Rossmann-like Domain"/>
    <property type="match status" value="1"/>
</dbReference>
<dbReference type="EMBL" id="CP004121">
    <property type="protein sequence ID" value="AGF54480.1"/>
    <property type="molecule type" value="Genomic_DNA"/>
</dbReference>
<accession>M1LNR7</accession>
<dbReference type="STRING" id="36745.CLSAP_07410"/>
<evidence type="ECO:0000259" key="2">
    <source>
        <dbReference type="Pfam" id="PF13478"/>
    </source>
</evidence>
<reference evidence="3 4" key="1">
    <citation type="submission" date="2013-02" db="EMBL/GenBank/DDBJ databases">
        <title>Genome sequence of Clostridium saccharoperbutylacetonicum N1-4(HMT).</title>
        <authorList>
            <person name="Poehlein A."/>
            <person name="Daniel R."/>
        </authorList>
    </citation>
    <scope>NUCLEOTIDE SEQUENCE [LARGE SCALE GENOMIC DNA]</scope>
    <source>
        <strain evidence="4">N1-4(HMT)</strain>
    </source>
</reference>
<organism evidence="3 4">
    <name type="scientific">Clostridium saccharoperbutylacetonicum N1-4(HMT)</name>
    <dbReference type="NCBI Taxonomy" id="931276"/>
    <lineage>
        <taxon>Bacteria</taxon>
        <taxon>Bacillati</taxon>
        <taxon>Bacillota</taxon>
        <taxon>Clostridia</taxon>
        <taxon>Eubacteriales</taxon>
        <taxon>Clostridiaceae</taxon>
        <taxon>Clostridium</taxon>
    </lineage>
</organism>
<dbReference type="PANTHER" id="PTHR30388:SF6">
    <property type="entry name" value="XANTHINE DEHYDROGENASE SUBUNIT A-RELATED"/>
    <property type="match status" value="1"/>
</dbReference>
<gene>
    <name evidence="3" type="primary">pucA</name>
    <name evidence="3" type="ORF">Cspa_c06950</name>
</gene>
<dbReference type="InterPro" id="IPR027051">
    <property type="entry name" value="XdhC_Rossmann_dom"/>
</dbReference>